<dbReference type="EMBL" id="UINC01070751">
    <property type="protein sequence ID" value="SVC05139.1"/>
    <property type="molecule type" value="Genomic_DNA"/>
</dbReference>
<reference evidence="1" key="1">
    <citation type="submission" date="2018-05" db="EMBL/GenBank/DDBJ databases">
        <authorList>
            <person name="Lanie J.A."/>
            <person name="Ng W.-L."/>
            <person name="Kazmierczak K.M."/>
            <person name="Andrzejewski T.M."/>
            <person name="Davidsen T.M."/>
            <person name="Wayne K.J."/>
            <person name="Tettelin H."/>
            <person name="Glass J.I."/>
            <person name="Rusch D."/>
            <person name="Podicherti R."/>
            <person name="Tsui H.-C.T."/>
            <person name="Winkler M.E."/>
        </authorList>
    </citation>
    <scope>NUCLEOTIDE SEQUENCE</scope>
</reference>
<name>A0A382J0I7_9ZZZZ</name>
<feature type="non-terminal residue" evidence="1">
    <location>
        <position position="92"/>
    </location>
</feature>
<protein>
    <submittedName>
        <fullName evidence="1">Uncharacterized protein</fullName>
    </submittedName>
</protein>
<evidence type="ECO:0000313" key="1">
    <source>
        <dbReference type="EMBL" id="SVC05139.1"/>
    </source>
</evidence>
<gene>
    <name evidence="1" type="ORF">METZ01_LOCUS257993</name>
</gene>
<proteinExistence type="predicted"/>
<sequence length="92" mass="10641">MFIHENVLGDLELKTTNENGKRCYVTPDGEKYPSVTTVLSDYKKEGIIKWRKRVGEKQANKISTQASRRGTKVHKLCEDYLNNELSFDDYTP</sequence>
<accession>A0A382J0I7</accession>
<dbReference type="AlphaFoldDB" id="A0A382J0I7"/>
<organism evidence="1">
    <name type="scientific">marine metagenome</name>
    <dbReference type="NCBI Taxonomy" id="408172"/>
    <lineage>
        <taxon>unclassified sequences</taxon>
        <taxon>metagenomes</taxon>
        <taxon>ecological metagenomes</taxon>
    </lineage>
</organism>